<proteinExistence type="inferred from homology"/>
<keyword evidence="6" id="KW-1185">Reference proteome</keyword>
<dbReference type="AlphaFoldDB" id="A0A8T0F1M0"/>
<dbReference type="Pfam" id="PF01026">
    <property type="entry name" value="TatD_DNase"/>
    <property type="match status" value="1"/>
</dbReference>
<comment type="similarity">
    <text evidence="1">Belongs to the metallo-dependent hydrolases superfamily. TatD-type hydrolase family.</text>
</comment>
<dbReference type="InterPro" id="IPR018228">
    <property type="entry name" value="DNase_TatD-rel_CS"/>
</dbReference>
<comment type="caution">
    <text evidence="5">The sequence shown here is derived from an EMBL/GenBank/DDBJ whole genome shotgun (WGS) entry which is preliminary data.</text>
</comment>
<dbReference type="SUPFAM" id="SSF51556">
    <property type="entry name" value="Metallo-dependent hydrolases"/>
    <property type="match status" value="1"/>
</dbReference>
<feature type="region of interest" description="Disordered" evidence="4">
    <location>
        <begin position="1"/>
        <end position="26"/>
    </location>
</feature>
<evidence type="ECO:0000256" key="2">
    <source>
        <dbReference type="ARBA" id="ARBA00022723"/>
    </source>
</evidence>
<dbReference type="Proteomes" id="UP000807504">
    <property type="component" value="Unassembled WGS sequence"/>
</dbReference>
<dbReference type="PANTHER" id="PTHR46363:SF1">
    <property type="entry name" value="DEOXYRIBONUCLEASE TATDN2-RELATED"/>
    <property type="match status" value="1"/>
</dbReference>
<protein>
    <submittedName>
        <fullName evidence="5">Putative deoxyribonuclease TATDN2 like protein</fullName>
    </submittedName>
</protein>
<dbReference type="PROSITE" id="PS01137">
    <property type="entry name" value="TATD_1"/>
    <property type="match status" value="1"/>
</dbReference>
<dbReference type="InterPro" id="IPR001130">
    <property type="entry name" value="TatD-like"/>
</dbReference>
<dbReference type="GO" id="GO:0016788">
    <property type="term" value="F:hydrolase activity, acting on ester bonds"/>
    <property type="evidence" value="ECO:0007669"/>
    <property type="project" value="InterPro"/>
</dbReference>
<accession>A0A8T0F1M0</accession>
<feature type="region of interest" description="Disordered" evidence="4">
    <location>
        <begin position="142"/>
        <end position="162"/>
    </location>
</feature>
<reference evidence="5" key="2">
    <citation type="submission" date="2020-06" db="EMBL/GenBank/DDBJ databases">
        <authorList>
            <person name="Sheffer M."/>
        </authorList>
    </citation>
    <scope>NUCLEOTIDE SEQUENCE</scope>
</reference>
<dbReference type="InterPro" id="IPR032466">
    <property type="entry name" value="Metal_Hydrolase"/>
</dbReference>
<dbReference type="CDD" id="cd01310">
    <property type="entry name" value="TatD_DNAse"/>
    <property type="match status" value="1"/>
</dbReference>
<sequence length="573" mass="64344">MAASCENPLLIDMNESSSSPSPDSEAIPFLTKSAFDRESLNTVQNQAASLSHLPSMHIPNPADAMATNFQNPCLMKNNNEYNLPTNHVTETSLSDLHFWVRNTHMASIQETLNMVPSDDTDAWIIKNRLMALQQLKSDFPDQYSSSLSLSPPSMTDSSGEISPVAMYNPSDLGAFNISPLSSRNSLSSANSSLKDAPLTNEKCKFEKHDRPIMHQQDGIKLELMLGRNFSKNEKSSGENSLFRGKLQSGFKTDQSTGVIDKNTKQYLYEKSYQEKETGPKNSKSGSTKLASYDVASLMVLKSTTGFFDSHCHIDLLLAREKFQGTYADYMAQHKDSYPQSYKGCIAVFCKPLTFAKKQMWQKHLEQDNVWGAFGCHPKSAKFYDGKTEEDLLNALNHPKVKALGEIGLDYSKGNQCSKLEQHHAFRRQLRIAQERKLRLVIHCRDADADTIKIMHEILPRDTIFHLHCFTGSWKRAQKWIQEFPNVFIGITNLVTFPSATPTHEVVRQLPLERLLLETDAPYFVPSVVPKGTNSSHPGMAIHVAAHIAALRKISVDTVLHWTSTNTRIVYNIT</sequence>
<evidence type="ECO:0000313" key="6">
    <source>
        <dbReference type="Proteomes" id="UP000807504"/>
    </source>
</evidence>
<dbReference type="Gene3D" id="3.20.20.140">
    <property type="entry name" value="Metal-dependent hydrolases"/>
    <property type="match status" value="1"/>
</dbReference>
<dbReference type="PROSITE" id="PS01091">
    <property type="entry name" value="TATD_3"/>
    <property type="match status" value="1"/>
</dbReference>
<feature type="compositionally biased region" description="Low complexity" evidence="4">
    <location>
        <begin position="144"/>
        <end position="153"/>
    </location>
</feature>
<reference evidence="5" key="1">
    <citation type="journal article" date="2020" name="bioRxiv">
        <title>Chromosome-level reference genome of the European wasp spider Argiope bruennichi: a resource for studies on range expansion and evolutionary adaptation.</title>
        <authorList>
            <person name="Sheffer M.M."/>
            <person name="Hoppe A."/>
            <person name="Krehenwinkel H."/>
            <person name="Uhl G."/>
            <person name="Kuss A.W."/>
            <person name="Jensen L."/>
            <person name="Jensen C."/>
            <person name="Gillespie R.G."/>
            <person name="Hoff K.J."/>
            <person name="Prost S."/>
        </authorList>
    </citation>
    <scope>NUCLEOTIDE SEQUENCE</scope>
</reference>
<dbReference type="GO" id="GO:0046872">
    <property type="term" value="F:metal ion binding"/>
    <property type="evidence" value="ECO:0007669"/>
    <property type="project" value="UniProtKB-KW"/>
</dbReference>
<organism evidence="5 6">
    <name type="scientific">Argiope bruennichi</name>
    <name type="common">Wasp spider</name>
    <name type="synonym">Aranea bruennichi</name>
    <dbReference type="NCBI Taxonomy" id="94029"/>
    <lineage>
        <taxon>Eukaryota</taxon>
        <taxon>Metazoa</taxon>
        <taxon>Ecdysozoa</taxon>
        <taxon>Arthropoda</taxon>
        <taxon>Chelicerata</taxon>
        <taxon>Arachnida</taxon>
        <taxon>Araneae</taxon>
        <taxon>Araneomorphae</taxon>
        <taxon>Entelegynae</taxon>
        <taxon>Araneoidea</taxon>
        <taxon>Araneidae</taxon>
        <taxon>Argiope</taxon>
    </lineage>
</organism>
<name>A0A8T0F1M0_ARGBR</name>
<evidence type="ECO:0000256" key="3">
    <source>
        <dbReference type="ARBA" id="ARBA00022801"/>
    </source>
</evidence>
<keyword evidence="3" id="KW-0378">Hydrolase</keyword>
<keyword evidence="2" id="KW-0479">Metal-binding</keyword>
<evidence type="ECO:0000256" key="4">
    <source>
        <dbReference type="SAM" id="MobiDB-lite"/>
    </source>
</evidence>
<dbReference type="FunFam" id="3.20.20.140:FF:000005">
    <property type="entry name" value="TatD family hydrolase"/>
    <property type="match status" value="1"/>
</dbReference>
<dbReference type="EMBL" id="JABXBU010000134">
    <property type="protein sequence ID" value="KAF8784208.1"/>
    <property type="molecule type" value="Genomic_DNA"/>
</dbReference>
<dbReference type="PANTHER" id="PTHR46363">
    <property type="entry name" value="DEOXYRIBONUCLEASE TATDN2-RELATED"/>
    <property type="match status" value="1"/>
</dbReference>
<evidence type="ECO:0000313" key="5">
    <source>
        <dbReference type="EMBL" id="KAF8784208.1"/>
    </source>
</evidence>
<evidence type="ECO:0000256" key="1">
    <source>
        <dbReference type="ARBA" id="ARBA00009275"/>
    </source>
</evidence>
<gene>
    <name evidence="5" type="ORF">HNY73_011563</name>
</gene>